<gene>
    <name evidence="4" type="ORF">HCU74_02125</name>
</gene>
<dbReference type="SUPFAM" id="SSF56300">
    <property type="entry name" value="Metallo-dependent phosphatases"/>
    <property type="match status" value="1"/>
</dbReference>
<evidence type="ECO:0000259" key="2">
    <source>
        <dbReference type="Pfam" id="PF09423"/>
    </source>
</evidence>
<feature type="domain" description="PhoD-like phosphatase metallophosphatase" evidence="2">
    <location>
        <begin position="157"/>
        <end position="530"/>
    </location>
</feature>
<keyword evidence="5" id="KW-1185">Reference proteome</keyword>
<dbReference type="InterPro" id="IPR052900">
    <property type="entry name" value="Phospholipid_Metab_Enz"/>
</dbReference>
<dbReference type="Pfam" id="PF16655">
    <property type="entry name" value="PhoD_N"/>
    <property type="match status" value="1"/>
</dbReference>
<evidence type="ECO:0000256" key="1">
    <source>
        <dbReference type="SAM" id="MobiDB-lite"/>
    </source>
</evidence>
<evidence type="ECO:0000313" key="4">
    <source>
        <dbReference type="EMBL" id="NKI16208.1"/>
    </source>
</evidence>
<dbReference type="CDD" id="cd07389">
    <property type="entry name" value="MPP_PhoD"/>
    <property type="match status" value="1"/>
</dbReference>
<dbReference type="InterPro" id="IPR029052">
    <property type="entry name" value="Metallo-depent_PP-like"/>
</dbReference>
<dbReference type="InterPro" id="IPR032093">
    <property type="entry name" value="PhoD_N"/>
</dbReference>
<feature type="domain" description="Phospholipase D N-terminal" evidence="3">
    <location>
        <begin position="58"/>
        <end position="146"/>
    </location>
</feature>
<dbReference type="Gene3D" id="2.60.40.380">
    <property type="entry name" value="Purple acid phosphatase-like, N-terminal"/>
    <property type="match status" value="1"/>
</dbReference>
<dbReference type="PANTHER" id="PTHR43606">
    <property type="entry name" value="PHOSPHATASE, PUTATIVE (AFU_ORTHOLOGUE AFUA_6G08710)-RELATED"/>
    <property type="match status" value="1"/>
</dbReference>
<name>A0ABX1GC85_9GAMM</name>
<dbReference type="Proteomes" id="UP000765845">
    <property type="component" value="Unassembled WGS sequence"/>
</dbReference>
<dbReference type="RefSeq" id="WP_168448740.1">
    <property type="nucleotide sequence ID" value="NZ_JAAWWK010000001.1"/>
</dbReference>
<dbReference type="PROSITE" id="PS51318">
    <property type="entry name" value="TAT"/>
    <property type="match status" value="1"/>
</dbReference>
<dbReference type="InterPro" id="IPR018946">
    <property type="entry name" value="PhoD-like_MPP"/>
</dbReference>
<proteinExistence type="predicted"/>
<feature type="region of interest" description="Disordered" evidence="1">
    <location>
        <begin position="554"/>
        <end position="584"/>
    </location>
</feature>
<dbReference type="PANTHER" id="PTHR43606:SF2">
    <property type="entry name" value="ALKALINE PHOSPHATASE FAMILY PROTEIN (AFU_ORTHOLOGUE AFUA_5G03860)"/>
    <property type="match status" value="1"/>
</dbReference>
<dbReference type="Gene3D" id="3.60.21.70">
    <property type="entry name" value="PhoD-like phosphatase"/>
    <property type="match status" value="1"/>
</dbReference>
<dbReference type="InterPro" id="IPR038607">
    <property type="entry name" value="PhoD-like_sf"/>
</dbReference>
<evidence type="ECO:0000259" key="3">
    <source>
        <dbReference type="Pfam" id="PF16655"/>
    </source>
</evidence>
<accession>A0ABX1GC85</accession>
<evidence type="ECO:0000313" key="5">
    <source>
        <dbReference type="Proteomes" id="UP000765845"/>
    </source>
</evidence>
<comment type="caution">
    <text evidence="4">The sequence shown here is derived from an EMBL/GenBank/DDBJ whole genome shotgun (WGS) entry which is preliminary data.</text>
</comment>
<dbReference type="Pfam" id="PF09423">
    <property type="entry name" value="PhoD"/>
    <property type="match status" value="1"/>
</dbReference>
<protein>
    <recommendedName>
        <fullName evidence="6">Phospholipase D</fullName>
    </recommendedName>
</protein>
<dbReference type="EMBL" id="JAAWWK010000001">
    <property type="protein sequence ID" value="NKI16208.1"/>
    <property type="molecule type" value="Genomic_DNA"/>
</dbReference>
<sequence length="584" mass="64289">MGRRKSRRGLSRRRFLQRLGFGSAVVGAGLTSAGSVAVASANSRPGIARSQAESPFQHGVASGDPLVDSVIIWTRVTIDPDLAAEVRWEVATSATFASVVAQGVFTTDGSRDHTVKVDVAGLSPATTYYYRFQALGFRSQTGRTRTLPEGEVDHLRFAVMSCASMPHGFFNAYRRVAERADLDCVIHLGDYLYEYGNDGYGSNVQAGGRLYDPPHEMVSLSDYRRRQAHYKKDIDLQRCHQQHPFICVWDDHELTNDAWREGAENHTEGPEGVWSQRAAIATRVYNEWMPIRLLEPGRHDRIYRRFQFGALMDLVMLDTRFIGRDEQLAGQTPSQVPGVGGFGFTDSGEFADPERGLLGDAQRGFLAASLRESTARWKCIGQQVMFSQLKLVGLPNAANLQNPGGQGGVFLNADQWDGYPRERERVWRMIRGEEGEPPVDDVVVLTGDIHTAWSMDINEDPNNIAAYNPGNGEGSMAVEFVATSVSSPGLDEVGQVGEEGLKLENPAMKYINLRDHGYLLLDITEERCQGEHWFVDTVAAPSTGESLGAAHFSRSGDNRLQASVEASPAKTNPPPLAPYEGVPL</sequence>
<organism evidence="4 5">
    <name type="scientific">Spongiibacter thalassae</name>
    <dbReference type="NCBI Taxonomy" id="2721624"/>
    <lineage>
        <taxon>Bacteria</taxon>
        <taxon>Pseudomonadati</taxon>
        <taxon>Pseudomonadota</taxon>
        <taxon>Gammaproteobacteria</taxon>
        <taxon>Cellvibrionales</taxon>
        <taxon>Spongiibacteraceae</taxon>
        <taxon>Spongiibacter</taxon>
    </lineage>
</organism>
<dbReference type="InterPro" id="IPR006311">
    <property type="entry name" value="TAT_signal"/>
</dbReference>
<evidence type="ECO:0008006" key="6">
    <source>
        <dbReference type="Google" id="ProtNLM"/>
    </source>
</evidence>
<reference evidence="4 5" key="1">
    <citation type="submission" date="2020-04" db="EMBL/GenBank/DDBJ databases">
        <authorList>
            <person name="Yoon J."/>
        </authorList>
    </citation>
    <scope>NUCLEOTIDE SEQUENCE [LARGE SCALE GENOMIC DNA]</scope>
    <source>
        <strain evidence="4 5">KMU-166</strain>
    </source>
</reference>